<reference evidence="1 2" key="1">
    <citation type="journal article" date="2012" name="J. Bacteriol.">
        <title>Genome Sequence of Strain IMCC14465, Isolated from the East Sea, Belonging to the PS1 Clade of Alphaproteobacteria.</title>
        <authorList>
            <person name="Yang S.J."/>
            <person name="Kang I."/>
            <person name="Cho J.C."/>
        </authorList>
    </citation>
    <scope>NUCLEOTIDE SEQUENCE [LARGE SCALE GENOMIC DNA]</scope>
    <source>
        <strain evidence="1 2">IMCC14465</strain>
    </source>
</reference>
<evidence type="ECO:0008006" key="3">
    <source>
        <dbReference type="Google" id="ProtNLM"/>
    </source>
</evidence>
<dbReference type="PATRIC" id="fig|1220535.3.peg.868"/>
<keyword evidence="2" id="KW-1185">Reference proteome</keyword>
<accession>J9A423</accession>
<comment type="caution">
    <text evidence="1">The sequence shown here is derived from an EMBL/GenBank/DDBJ whole genome shotgun (WGS) entry which is preliminary data.</text>
</comment>
<proteinExistence type="predicted"/>
<evidence type="ECO:0000313" key="1">
    <source>
        <dbReference type="EMBL" id="EJW21075.1"/>
    </source>
</evidence>
<dbReference type="Gene3D" id="3.30.160.150">
    <property type="entry name" value="Lipoprotein like domain"/>
    <property type="match status" value="1"/>
</dbReference>
<dbReference type="STRING" id="1220535.IMCC14465_08710"/>
<sequence length="200" mass="21516">MFPGKLSILLFKTAPKYAAQSFHEARQKCGRGLLVLCAVSFIGLGLSACGFKPLYAEGNTPGQSSLFSKIQIQHPSGAGADNDLSREVYNALAKTLKSRGTPAYRLDIIAEGNDIGALMDANSREARTRFTLNLRYTLYDVEAGKNVTGGTASATTSFNVDVNEYANLIALESAQSRTAQSAAQKIVLKLSNWYGLQAQK</sequence>
<gene>
    <name evidence="1" type="ORF">IMCC14465_08710</name>
</gene>
<dbReference type="AlphaFoldDB" id="J9A423"/>
<evidence type="ECO:0000313" key="2">
    <source>
        <dbReference type="Proteomes" id="UP000004836"/>
    </source>
</evidence>
<dbReference type="Proteomes" id="UP000004836">
    <property type="component" value="Unassembled WGS sequence"/>
</dbReference>
<organism evidence="1 2">
    <name type="scientific">alpha proteobacterium IMCC14465</name>
    <dbReference type="NCBI Taxonomy" id="1220535"/>
    <lineage>
        <taxon>Bacteria</taxon>
        <taxon>Pseudomonadati</taxon>
        <taxon>Pseudomonadota</taxon>
        <taxon>Alphaproteobacteria</taxon>
        <taxon>PS1 clade</taxon>
    </lineage>
</organism>
<protein>
    <recommendedName>
        <fullName evidence="3">LPS-assembly lipoprotein</fullName>
    </recommendedName>
</protein>
<name>J9A423_9PROT</name>
<dbReference type="EMBL" id="ALYF01000003">
    <property type="protein sequence ID" value="EJW21075.1"/>
    <property type="molecule type" value="Genomic_DNA"/>
</dbReference>
<dbReference type="eggNOG" id="COG5468">
    <property type="taxonomic scope" value="Bacteria"/>
</dbReference>